<gene>
    <name evidence="13" type="ORF">SAMN02745746_01355</name>
</gene>
<dbReference type="GO" id="GO:0009103">
    <property type="term" value="P:lipopolysaccharide biosynthetic process"/>
    <property type="evidence" value="ECO:0007669"/>
    <property type="project" value="UniProtKB-KW"/>
</dbReference>
<evidence type="ECO:0000256" key="2">
    <source>
        <dbReference type="ARBA" id="ARBA00022475"/>
    </source>
</evidence>
<proteinExistence type="predicted"/>
<evidence type="ECO:0000313" key="14">
    <source>
        <dbReference type="Proteomes" id="UP000192920"/>
    </source>
</evidence>
<dbReference type="GO" id="GO:0005886">
    <property type="term" value="C:plasma membrane"/>
    <property type="evidence" value="ECO:0007669"/>
    <property type="project" value="UniProtKB-SubCell"/>
</dbReference>
<dbReference type="PANTHER" id="PTHR30561:SF9">
    <property type="entry name" value="4-AMINO-4-DEOXY-L-ARABINOSE-PHOSPHOUNDECAPRENOL FLIPPASE SUBUNIT ARNF-RELATED"/>
    <property type="match status" value="1"/>
</dbReference>
<evidence type="ECO:0000256" key="11">
    <source>
        <dbReference type="SAM" id="Phobius"/>
    </source>
</evidence>
<feature type="transmembrane region" description="Helical" evidence="11">
    <location>
        <begin position="91"/>
        <end position="111"/>
    </location>
</feature>
<evidence type="ECO:0000256" key="4">
    <source>
        <dbReference type="ARBA" id="ARBA00022519"/>
    </source>
</evidence>
<evidence type="ECO:0000256" key="10">
    <source>
        <dbReference type="ARBA" id="ARBA00023136"/>
    </source>
</evidence>
<evidence type="ECO:0000256" key="9">
    <source>
        <dbReference type="ARBA" id="ARBA00023098"/>
    </source>
</evidence>
<evidence type="ECO:0000256" key="3">
    <source>
        <dbReference type="ARBA" id="ARBA00022516"/>
    </source>
</evidence>
<evidence type="ECO:0000259" key="12">
    <source>
        <dbReference type="Pfam" id="PF00892"/>
    </source>
</evidence>
<evidence type="ECO:0000256" key="5">
    <source>
        <dbReference type="ARBA" id="ARBA00022556"/>
    </source>
</evidence>
<sequence length="112" mass="11696">MKVLACYLAMVLLTVSANLFFKSGAMRAESGLLGLLNIKIVLGFVCFGLAALLYIVVLRVLPLNVAQSLAAMQFVAVIVAAHLVLGEPIGAARLLGIGLIFSGIVLVGRTIT</sequence>
<keyword evidence="2" id="KW-1003">Cell membrane</keyword>
<keyword evidence="5" id="KW-0441">Lipid A biosynthesis</keyword>
<dbReference type="SUPFAM" id="SSF103481">
    <property type="entry name" value="Multidrug resistance efflux transporter EmrE"/>
    <property type="match status" value="1"/>
</dbReference>
<dbReference type="InterPro" id="IPR000390">
    <property type="entry name" value="Small_drug/metabolite_transptr"/>
</dbReference>
<keyword evidence="9" id="KW-0443">Lipid metabolism</keyword>
<organism evidence="13 14">
    <name type="scientific">Pseudogulbenkiania subflava DSM 22618</name>
    <dbReference type="NCBI Taxonomy" id="1123014"/>
    <lineage>
        <taxon>Bacteria</taxon>
        <taxon>Pseudomonadati</taxon>
        <taxon>Pseudomonadota</taxon>
        <taxon>Betaproteobacteria</taxon>
        <taxon>Neisseriales</taxon>
        <taxon>Chromobacteriaceae</taxon>
        <taxon>Pseudogulbenkiania</taxon>
    </lineage>
</organism>
<evidence type="ECO:0000256" key="7">
    <source>
        <dbReference type="ARBA" id="ARBA00022985"/>
    </source>
</evidence>
<feature type="domain" description="EamA" evidence="12">
    <location>
        <begin position="19"/>
        <end position="107"/>
    </location>
</feature>
<dbReference type="PANTHER" id="PTHR30561">
    <property type="entry name" value="SMR FAMILY PROTON-DEPENDENT DRUG EFFLUX TRANSPORTER SUGE"/>
    <property type="match status" value="1"/>
</dbReference>
<dbReference type="RefSeq" id="WP_085275666.1">
    <property type="nucleotide sequence ID" value="NZ_FXAG01000005.1"/>
</dbReference>
<reference evidence="14" key="1">
    <citation type="submission" date="2017-04" db="EMBL/GenBank/DDBJ databases">
        <authorList>
            <person name="Varghese N."/>
            <person name="Submissions S."/>
        </authorList>
    </citation>
    <scope>NUCLEOTIDE SEQUENCE [LARGE SCALE GENOMIC DNA]</scope>
    <source>
        <strain evidence="14">DSM 22618</strain>
    </source>
</reference>
<evidence type="ECO:0000256" key="1">
    <source>
        <dbReference type="ARBA" id="ARBA00004651"/>
    </source>
</evidence>
<feature type="transmembrane region" description="Helical" evidence="11">
    <location>
        <begin position="41"/>
        <end position="61"/>
    </location>
</feature>
<evidence type="ECO:0000256" key="8">
    <source>
        <dbReference type="ARBA" id="ARBA00022989"/>
    </source>
</evidence>
<dbReference type="GO" id="GO:0009245">
    <property type="term" value="P:lipid A biosynthetic process"/>
    <property type="evidence" value="ECO:0007669"/>
    <property type="project" value="UniProtKB-KW"/>
</dbReference>
<dbReference type="EMBL" id="FXAG01000005">
    <property type="protein sequence ID" value="SMF10932.1"/>
    <property type="molecule type" value="Genomic_DNA"/>
</dbReference>
<keyword evidence="7" id="KW-0448">Lipopolysaccharide biosynthesis</keyword>
<dbReference type="InterPro" id="IPR037185">
    <property type="entry name" value="EmrE-like"/>
</dbReference>
<dbReference type="InterPro" id="IPR000620">
    <property type="entry name" value="EamA_dom"/>
</dbReference>
<accession>A0A1Y6BM74</accession>
<keyword evidence="10 11" id="KW-0472">Membrane</keyword>
<dbReference type="Proteomes" id="UP000192920">
    <property type="component" value="Unassembled WGS sequence"/>
</dbReference>
<keyword evidence="3" id="KW-0444">Lipid biosynthesis</keyword>
<evidence type="ECO:0000256" key="6">
    <source>
        <dbReference type="ARBA" id="ARBA00022692"/>
    </source>
</evidence>
<keyword evidence="6 11" id="KW-0812">Transmembrane</keyword>
<keyword evidence="4" id="KW-0997">Cell inner membrane</keyword>
<evidence type="ECO:0000313" key="13">
    <source>
        <dbReference type="EMBL" id="SMF10932.1"/>
    </source>
</evidence>
<dbReference type="STRING" id="1123014.SAMN02745746_01355"/>
<name>A0A1Y6BM74_9NEIS</name>
<comment type="subcellular location">
    <subcellularLocation>
        <location evidence="1">Cell membrane</location>
        <topology evidence="1">Multi-pass membrane protein</topology>
    </subcellularLocation>
</comment>
<feature type="transmembrane region" description="Helical" evidence="11">
    <location>
        <begin position="68"/>
        <end position="85"/>
    </location>
</feature>
<protein>
    <submittedName>
        <fullName evidence="13">EamA-like transporter family protein</fullName>
    </submittedName>
</protein>
<dbReference type="Gene3D" id="1.10.3730.20">
    <property type="match status" value="1"/>
</dbReference>
<dbReference type="Pfam" id="PF00892">
    <property type="entry name" value="EamA"/>
    <property type="match status" value="1"/>
</dbReference>
<keyword evidence="14" id="KW-1185">Reference proteome</keyword>
<dbReference type="AlphaFoldDB" id="A0A1Y6BM74"/>
<keyword evidence="8 11" id="KW-1133">Transmembrane helix</keyword>
<dbReference type="GO" id="GO:0022857">
    <property type="term" value="F:transmembrane transporter activity"/>
    <property type="evidence" value="ECO:0007669"/>
    <property type="project" value="InterPro"/>
</dbReference>